<keyword evidence="1" id="KW-0812">Transmembrane</keyword>
<evidence type="ECO:0000313" key="2">
    <source>
        <dbReference type="EMBL" id="GER25636.1"/>
    </source>
</evidence>
<proteinExistence type="predicted"/>
<name>A0A5A7NYN4_STRAF</name>
<keyword evidence="1" id="KW-1133">Transmembrane helix</keyword>
<dbReference type="PANTHER" id="PTHR31170:SF25">
    <property type="entry name" value="BNAA09G04570D PROTEIN"/>
    <property type="match status" value="1"/>
</dbReference>
<dbReference type="Pfam" id="PF03140">
    <property type="entry name" value="DUF247"/>
    <property type="match status" value="1"/>
</dbReference>
<comment type="caution">
    <text evidence="2">The sequence shown here is derived from an EMBL/GenBank/DDBJ whole genome shotgun (WGS) entry which is preliminary data.</text>
</comment>
<evidence type="ECO:0000313" key="3">
    <source>
        <dbReference type="Proteomes" id="UP000325081"/>
    </source>
</evidence>
<reference evidence="3" key="1">
    <citation type="journal article" date="2019" name="Curr. Biol.">
        <title>Genome Sequence of Striga asiatica Provides Insight into the Evolution of Plant Parasitism.</title>
        <authorList>
            <person name="Yoshida S."/>
            <person name="Kim S."/>
            <person name="Wafula E.K."/>
            <person name="Tanskanen J."/>
            <person name="Kim Y.M."/>
            <person name="Honaas L."/>
            <person name="Yang Z."/>
            <person name="Spallek T."/>
            <person name="Conn C.E."/>
            <person name="Ichihashi Y."/>
            <person name="Cheong K."/>
            <person name="Cui S."/>
            <person name="Der J.P."/>
            <person name="Gundlach H."/>
            <person name="Jiao Y."/>
            <person name="Hori C."/>
            <person name="Ishida J.K."/>
            <person name="Kasahara H."/>
            <person name="Kiba T."/>
            <person name="Kim M.S."/>
            <person name="Koo N."/>
            <person name="Laohavisit A."/>
            <person name="Lee Y.H."/>
            <person name="Lumba S."/>
            <person name="McCourt P."/>
            <person name="Mortimer J.C."/>
            <person name="Mutuku J.M."/>
            <person name="Nomura T."/>
            <person name="Sasaki-Sekimoto Y."/>
            <person name="Seto Y."/>
            <person name="Wang Y."/>
            <person name="Wakatake T."/>
            <person name="Sakakibara H."/>
            <person name="Demura T."/>
            <person name="Yamaguchi S."/>
            <person name="Yoneyama K."/>
            <person name="Manabe R.I."/>
            <person name="Nelson D.C."/>
            <person name="Schulman A.H."/>
            <person name="Timko M.P."/>
            <person name="dePamphilis C.W."/>
            <person name="Choi D."/>
            <person name="Shirasu K."/>
        </authorList>
    </citation>
    <scope>NUCLEOTIDE SEQUENCE [LARGE SCALE GENOMIC DNA]</scope>
    <source>
        <strain evidence="3">cv. UVA1</strain>
    </source>
</reference>
<accession>A0A5A7NYN4</accession>
<dbReference type="PANTHER" id="PTHR31170">
    <property type="entry name" value="BNAC04G53230D PROTEIN"/>
    <property type="match status" value="1"/>
</dbReference>
<sequence length="428" mass="49996">MDHMSIEIVNDDNLLSSIKQKMVCAPPSHSVYRVPNHLCKEHEEYYYPSLVSIGPFHRGRESLKATEDQKWQYFNTLLYREPNTEQTLDDCIKAVRNAEQKAREFYGEKITMSSNEFVEMLLLDGCFIIELFLEFYFENLRRRDDPFYSSQDLIQRLRCDLILFENQLPFFVVDQIFRLVPIPKHFRVPSLFVLASRFFEKLIPGDRAEFDNNDEFAPRTYHLLDLIRQHYLPTIVEAKVLSSGGEAKVPQATQLSAIGIRVERAISESPTNISFFKRKLEIPSLEINVYTEFLFRNLVAMEICDPHCTKHFTSYVVIMKRLVRSRRDVRLLHEKEILVGVHEKEGKIVHFFQRLVNVDLNEKDFHCKGTCELISEYQKRGEGGVCWKNVRQVYHTSHLGIVGLSLVVLFLVVLFTGGLMVAIYFLSH</sequence>
<organism evidence="2 3">
    <name type="scientific">Striga asiatica</name>
    <name type="common">Asiatic witchweed</name>
    <name type="synonym">Buchnera asiatica</name>
    <dbReference type="NCBI Taxonomy" id="4170"/>
    <lineage>
        <taxon>Eukaryota</taxon>
        <taxon>Viridiplantae</taxon>
        <taxon>Streptophyta</taxon>
        <taxon>Embryophyta</taxon>
        <taxon>Tracheophyta</taxon>
        <taxon>Spermatophyta</taxon>
        <taxon>Magnoliopsida</taxon>
        <taxon>eudicotyledons</taxon>
        <taxon>Gunneridae</taxon>
        <taxon>Pentapetalae</taxon>
        <taxon>asterids</taxon>
        <taxon>lamiids</taxon>
        <taxon>Lamiales</taxon>
        <taxon>Orobanchaceae</taxon>
        <taxon>Buchnereae</taxon>
        <taxon>Striga</taxon>
    </lineage>
</organism>
<keyword evidence="3" id="KW-1185">Reference proteome</keyword>
<evidence type="ECO:0000256" key="1">
    <source>
        <dbReference type="SAM" id="Phobius"/>
    </source>
</evidence>
<dbReference type="AlphaFoldDB" id="A0A5A7NYN4"/>
<gene>
    <name evidence="2" type="ORF">STAS_01224</name>
</gene>
<feature type="transmembrane region" description="Helical" evidence="1">
    <location>
        <begin position="399"/>
        <end position="426"/>
    </location>
</feature>
<protein>
    <submittedName>
        <fullName evidence="2">Uncharacterized protein</fullName>
    </submittedName>
</protein>
<dbReference type="InterPro" id="IPR004158">
    <property type="entry name" value="DUF247_pln"/>
</dbReference>
<dbReference type="Proteomes" id="UP000325081">
    <property type="component" value="Unassembled WGS sequence"/>
</dbReference>
<keyword evidence="1" id="KW-0472">Membrane</keyword>
<dbReference type="EMBL" id="BKCP01000447">
    <property type="protein sequence ID" value="GER25636.1"/>
    <property type="molecule type" value="Genomic_DNA"/>
</dbReference>
<dbReference type="OrthoDB" id="1378449at2759"/>